<comment type="caution">
    <text evidence="2">The sequence shown here is derived from an EMBL/GenBank/DDBJ whole genome shotgun (WGS) entry which is preliminary data.</text>
</comment>
<dbReference type="InterPro" id="IPR026511">
    <property type="entry name" value="PTHB1"/>
</dbReference>
<gene>
    <name evidence="2" type="ORF">ACAOBT_LOCUS30960</name>
</gene>
<organism evidence="2 3">
    <name type="scientific">Acanthoscelides obtectus</name>
    <name type="common">Bean weevil</name>
    <name type="synonym">Bruchus obtectus</name>
    <dbReference type="NCBI Taxonomy" id="200917"/>
    <lineage>
        <taxon>Eukaryota</taxon>
        <taxon>Metazoa</taxon>
        <taxon>Ecdysozoa</taxon>
        <taxon>Arthropoda</taxon>
        <taxon>Hexapoda</taxon>
        <taxon>Insecta</taxon>
        <taxon>Pterygota</taxon>
        <taxon>Neoptera</taxon>
        <taxon>Endopterygota</taxon>
        <taxon>Coleoptera</taxon>
        <taxon>Polyphaga</taxon>
        <taxon>Cucujiformia</taxon>
        <taxon>Chrysomeloidea</taxon>
        <taxon>Chrysomelidae</taxon>
        <taxon>Bruchinae</taxon>
        <taxon>Bruchini</taxon>
        <taxon>Acanthoscelides</taxon>
    </lineage>
</organism>
<evidence type="ECO:0000313" key="3">
    <source>
        <dbReference type="Proteomes" id="UP001152888"/>
    </source>
</evidence>
<dbReference type="Pfam" id="PF14727">
    <property type="entry name" value="PHTB1_N"/>
    <property type="match status" value="1"/>
</dbReference>
<dbReference type="Proteomes" id="UP001152888">
    <property type="component" value="Unassembled WGS sequence"/>
</dbReference>
<dbReference type="GO" id="GO:0016020">
    <property type="term" value="C:membrane"/>
    <property type="evidence" value="ECO:0007669"/>
    <property type="project" value="TreeGrafter"/>
</dbReference>
<sequence length="85" mass="9499">MSLFKIRELWTTHCESEDEVFDQNSMIVTKLDNTEFLVTGSHSGVLRIFKPFNGSDESGFSAADLLAEKKYEQPILQVGSGQLVS</sequence>
<protein>
    <recommendedName>
        <fullName evidence="1">PTHB1 N-terminal domain-containing protein</fullName>
    </recommendedName>
</protein>
<feature type="domain" description="PTHB1 N-terminal" evidence="1">
    <location>
        <begin position="1"/>
        <end position="85"/>
    </location>
</feature>
<name>A0A9P0M928_ACAOB</name>
<evidence type="ECO:0000313" key="2">
    <source>
        <dbReference type="EMBL" id="CAH2009588.1"/>
    </source>
</evidence>
<dbReference type="GO" id="GO:0034464">
    <property type="term" value="C:BBSome"/>
    <property type="evidence" value="ECO:0007669"/>
    <property type="project" value="InterPro"/>
</dbReference>
<proteinExistence type="predicted"/>
<dbReference type="InterPro" id="IPR028073">
    <property type="entry name" value="PHTB1_N_dom"/>
</dbReference>
<dbReference type="OrthoDB" id="10262646at2759"/>
<dbReference type="PANTHER" id="PTHR20991:SF0">
    <property type="entry name" value="PROTEIN PTHB1"/>
    <property type="match status" value="1"/>
</dbReference>
<dbReference type="GO" id="GO:0060271">
    <property type="term" value="P:cilium assembly"/>
    <property type="evidence" value="ECO:0007669"/>
    <property type="project" value="TreeGrafter"/>
</dbReference>
<dbReference type="AlphaFoldDB" id="A0A9P0M928"/>
<dbReference type="PANTHER" id="PTHR20991">
    <property type="entry name" value="PARATHYROID HORMONE-RESPONSIVE B1 GENE"/>
    <property type="match status" value="1"/>
</dbReference>
<dbReference type="EMBL" id="CAKOFQ010007894">
    <property type="protein sequence ID" value="CAH2009588.1"/>
    <property type="molecule type" value="Genomic_DNA"/>
</dbReference>
<reference evidence="2" key="1">
    <citation type="submission" date="2022-03" db="EMBL/GenBank/DDBJ databases">
        <authorList>
            <person name="Sayadi A."/>
        </authorList>
    </citation>
    <scope>NUCLEOTIDE SEQUENCE</scope>
</reference>
<keyword evidence="3" id="KW-1185">Reference proteome</keyword>
<accession>A0A9P0M928</accession>
<evidence type="ECO:0000259" key="1">
    <source>
        <dbReference type="Pfam" id="PF14727"/>
    </source>
</evidence>